<proteinExistence type="predicted"/>
<gene>
    <name evidence="1" type="ORF">EB796_013912</name>
</gene>
<dbReference type="AlphaFoldDB" id="A0A7J7JN76"/>
<sequence length="86" mass="10040">MRPMIDRYEIHLQDKIFPYWFFQSHTRLTNSSRLKSCQVLFSSLARFFLDDILSGYSCVITSGYKQCHLPIHPVPDNTTKLTPADT</sequence>
<keyword evidence="2" id="KW-1185">Reference proteome</keyword>
<evidence type="ECO:0000313" key="2">
    <source>
        <dbReference type="Proteomes" id="UP000593567"/>
    </source>
</evidence>
<organism evidence="1 2">
    <name type="scientific">Bugula neritina</name>
    <name type="common">Brown bryozoan</name>
    <name type="synonym">Sertularia neritina</name>
    <dbReference type="NCBI Taxonomy" id="10212"/>
    <lineage>
        <taxon>Eukaryota</taxon>
        <taxon>Metazoa</taxon>
        <taxon>Spiralia</taxon>
        <taxon>Lophotrochozoa</taxon>
        <taxon>Bryozoa</taxon>
        <taxon>Gymnolaemata</taxon>
        <taxon>Cheilostomatida</taxon>
        <taxon>Flustrina</taxon>
        <taxon>Buguloidea</taxon>
        <taxon>Bugulidae</taxon>
        <taxon>Bugula</taxon>
    </lineage>
</organism>
<dbReference type="EMBL" id="VXIV02002026">
    <property type="protein sequence ID" value="KAF6027779.1"/>
    <property type="molecule type" value="Genomic_DNA"/>
</dbReference>
<accession>A0A7J7JN76</accession>
<dbReference type="Proteomes" id="UP000593567">
    <property type="component" value="Unassembled WGS sequence"/>
</dbReference>
<evidence type="ECO:0000313" key="1">
    <source>
        <dbReference type="EMBL" id="KAF6027779.1"/>
    </source>
</evidence>
<name>A0A7J7JN76_BUGNE</name>
<protein>
    <submittedName>
        <fullName evidence="1">Uncharacterized protein</fullName>
    </submittedName>
</protein>
<comment type="caution">
    <text evidence="1">The sequence shown here is derived from an EMBL/GenBank/DDBJ whole genome shotgun (WGS) entry which is preliminary data.</text>
</comment>
<reference evidence="1" key="1">
    <citation type="submission" date="2020-06" db="EMBL/GenBank/DDBJ databases">
        <title>Draft genome of Bugula neritina, a colonial animal packing powerful symbionts and potential medicines.</title>
        <authorList>
            <person name="Rayko M."/>
        </authorList>
    </citation>
    <scope>NUCLEOTIDE SEQUENCE [LARGE SCALE GENOMIC DNA]</scope>
    <source>
        <strain evidence="1">Kwan_BN1</strain>
    </source>
</reference>